<evidence type="ECO:0000256" key="2">
    <source>
        <dbReference type="ARBA" id="ARBA00022448"/>
    </source>
</evidence>
<protein>
    <recommendedName>
        <fullName evidence="13">Cation efflux protein transmembrane domain-containing protein</fullName>
    </recommendedName>
</protein>
<keyword evidence="4" id="KW-0862">Zinc</keyword>
<dbReference type="EnsemblMetazoa" id="G11357.2">
    <property type="protein sequence ID" value="G11357.2:cds"/>
    <property type="gene ID" value="G11357"/>
</dbReference>
<dbReference type="Pfam" id="PF01545">
    <property type="entry name" value="Cation_efflux"/>
    <property type="match status" value="1"/>
</dbReference>
<feature type="transmembrane region" description="Helical" evidence="12">
    <location>
        <begin position="178"/>
        <end position="196"/>
    </location>
</feature>
<feature type="compositionally biased region" description="Polar residues" evidence="11">
    <location>
        <begin position="423"/>
        <end position="435"/>
    </location>
</feature>
<evidence type="ECO:0000256" key="3">
    <source>
        <dbReference type="ARBA" id="ARBA00022692"/>
    </source>
</evidence>
<dbReference type="SUPFAM" id="SSF161111">
    <property type="entry name" value="Cation efflux protein transmembrane domain-like"/>
    <property type="match status" value="1"/>
</dbReference>
<evidence type="ECO:0000256" key="8">
    <source>
        <dbReference type="ARBA" id="ARBA00023136"/>
    </source>
</evidence>
<feature type="transmembrane region" description="Helical" evidence="12">
    <location>
        <begin position="242"/>
        <end position="259"/>
    </location>
</feature>
<evidence type="ECO:0000256" key="5">
    <source>
        <dbReference type="ARBA" id="ARBA00022989"/>
    </source>
</evidence>
<proteinExistence type="predicted"/>
<dbReference type="GO" id="GO:0006829">
    <property type="term" value="P:zinc ion transport"/>
    <property type="evidence" value="ECO:0007669"/>
    <property type="project" value="TreeGrafter"/>
</dbReference>
<keyword evidence="15" id="KW-1185">Reference proteome</keyword>
<keyword evidence="2" id="KW-0813">Transport</keyword>
<feature type="transmembrane region" description="Helical" evidence="12">
    <location>
        <begin position="75"/>
        <end position="92"/>
    </location>
</feature>
<evidence type="ECO:0000256" key="10">
    <source>
        <dbReference type="ARBA" id="ARBA00045455"/>
    </source>
</evidence>
<dbReference type="GO" id="GO:0008324">
    <property type="term" value="F:monoatomic cation transmembrane transporter activity"/>
    <property type="evidence" value="ECO:0007669"/>
    <property type="project" value="InterPro"/>
</dbReference>
<feature type="compositionally biased region" description="Basic residues" evidence="11">
    <location>
        <begin position="453"/>
        <end position="472"/>
    </location>
</feature>
<dbReference type="InterPro" id="IPR052005">
    <property type="entry name" value="CDF_SLC30A"/>
</dbReference>
<evidence type="ECO:0000256" key="6">
    <source>
        <dbReference type="ARBA" id="ARBA00023034"/>
    </source>
</evidence>
<feature type="transmembrane region" description="Helical" evidence="12">
    <location>
        <begin position="271"/>
        <end position="290"/>
    </location>
</feature>
<evidence type="ECO:0000256" key="1">
    <source>
        <dbReference type="ARBA" id="ARBA00004166"/>
    </source>
</evidence>
<reference evidence="14" key="1">
    <citation type="submission" date="2022-08" db="UniProtKB">
        <authorList>
            <consortium name="EnsemblMetazoa"/>
        </authorList>
    </citation>
    <scope>IDENTIFICATION</scope>
    <source>
        <strain evidence="14">05x7-T-G4-1.051#20</strain>
    </source>
</reference>
<evidence type="ECO:0000256" key="7">
    <source>
        <dbReference type="ARBA" id="ARBA00023065"/>
    </source>
</evidence>
<evidence type="ECO:0000256" key="11">
    <source>
        <dbReference type="SAM" id="MobiDB-lite"/>
    </source>
</evidence>
<dbReference type="Gene3D" id="1.20.1510.10">
    <property type="entry name" value="Cation efflux protein transmembrane domain"/>
    <property type="match status" value="1"/>
</dbReference>
<evidence type="ECO:0000259" key="13">
    <source>
        <dbReference type="Pfam" id="PF01545"/>
    </source>
</evidence>
<keyword evidence="7" id="KW-0406">Ion transport</keyword>
<comment type="function">
    <text evidence="10">Has probably no intrinsic transporter activity but together with SLC30A5 forms a functional zinc ion:proton antiporter heterodimer, mediating zinc entry into the lumen of organelles along the secretory pathway. As part of that zinc ion:proton antiporter, contributes to zinc ion homeostasis within the early secretory pathway and regulates the activation and folding of enzymes like alkaline phosphatases and enzymes involved in phosphatidylinositol glycan anchor biosynthesis.</text>
</comment>
<dbReference type="Proteomes" id="UP000005408">
    <property type="component" value="Unassembled WGS sequence"/>
</dbReference>
<accession>A0A8W8HW20</accession>
<feature type="transmembrane region" description="Helical" evidence="12">
    <location>
        <begin position="136"/>
        <end position="158"/>
    </location>
</feature>
<sequence>MTAYNSMSSIPDLISSSVSLDLGVNLSDPGVGHENHEHQLGTLGTIHPFAPQKSMIKSFGREFRSVLRLKQSKKIFLFLGLNVLGTIILFIWCHATNSMALTAYTYLTIYDIFSLLICLLSLWVQMQKPSPSYSFGYERFEVLAVFASTMLAQLGALFIIKESIERLLIPPEIHTGRLLIGTVFAFFLHMFVTYSINNKAINHTVDASSSSWLQEHVSDMSESVCHIVPGLSKLLLPRINPFALIGCTGAIALILTYILVDTKSYYSADTWAAMAIAIKTCGTMFPMSVYTGKILLQTAPSHILGQLDKVLREASTLDGVLEFRHEHFWTLSFGTLAGSVQVRVRRDADEQMVLAHVYNRLSNLVSQLTVQIFKDDWTRASSYNLLAGSSFPSPFPPTSGAQRGPSPILDQSQRYKMNKPFSTDNIAQDQRTSTPIRAIPSFGTNRLEPSHQGHGHSHQGHGHSHQGHGHSH</sequence>
<feature type="transmembrane region" description="Helical" evidence="12">
    <location>
        <begin position="104"/>
        <end position="124"/>
    </location>
</feature>
<dbReference type="SMR" id="A0A8W8HW20"/>
<feature type="domain" description="Cation efflux protein transmembrane" evidence="13">
    <location>
        <begin position="75"/>
        <end position="296"/>
    </location>
</feature>
<dbReference type="AlphaFoldDB" id="A0A8W8HW20"/>
<evidence type="ECO:0000256" key="12">
    <source>
        <dbReference type="SAM" id="Phobius"/>
    </source>
</evidence>
<organism evidence="14 15">
    <name type="scientific">Magallana gigas</name>
    <name type="common">Pacific oyster</name>
    <name type="synonym">Crassostrea gigas</name>
    <dbReference type="NCBI Taxonomy" id="29159"/>
    <lineage>
        <taxon>Eukaryota</taxon>
        <taxon>Metazoa</taxon>
        <taxon>Spiralia</taxon>
        <taxon>Lophotrochozoa</taxon>
        <taxon>Mollusca</taxon>
        <taxon>Bivalvia</taxon>
        <taxon>Autobranchia</taxon>
        <taxon>Pteriomorphia</taxon>
        <taxon>Ostreida</taxon>
        <taxon>Ostreoidea</taxon>
        <taxon>Ostreidae</taxon>
        <taxon>Magallana</taxon>
    </lineage>
</organism>
<dbReference type="PANTHER" id="PTHR46531">
    <property type="entry name" value="ZINC TRANSPORTER 6"/>
    <property type="match status" value="1"/>
</dbReference>
<evidence type="ECO:0000313" key="15">
    <source>
        <dbReference type="Proteomes" id="UP000005408"/>
    </source>
</evidence>
<keyword evidence="3 12" id="KW-0812">Transmembrane</keyword>
<comment type="subunit">
    <text evidence="9">Heterodimer with SLC30A5; form a functional zinc ion transmembrane transporter.</text>
</comment>
<keyword evidence="6" id="KW-0333">Golgi apparatus</keyword>
<feature type="region of interest" description="Disordered" evidence="11">
    <location>
        <begin position="423"/>
        <end position="472"/>
    </location>
</feature>
<dbReference type="PANTHER" id="PTHR46531:SF1">
    <property type="entry name" value="ZINC TRANSPORTER 6"/>
    <property type="match status" value="1"/>
</dbReference>
<keyword evidence="5 12" id="KW-1133">Transmembrane helix</keyword>
<evidence type="ECO:0000256" key="9">
    <source>
        <dbReference type="ARBA" id="ARBA00038600"/>
    </source>
</evidence>
<dbReference type="InterPro" id="IPR027469">
    <property type="entry name" value="Cation_efflux_TMD_sf"/>
</dbReference>
<dbReference type="GO" id="GO:0005794">
    <property type="term" value="C:Golgi apparatus"/>
    <property type="evidence" value="ECO:0007669"/>
    <property type="project" value="UniProtKB-SubCell"/>
</dbReference>
<dbReference type="InterPro" id="IPR058533">
    <property type="entry name" value="Cation_efflux_TM"/>
</dbReference>
<comment type="subcellular location">
    <subcellularLocation>
        <location evidence="1">Golgi apparatus</location>
        <location evidence="1">trans-Golgi network membrane</location>
        <topology evidence="1">Multi-pass membrane protein</topology>
    </subcellularLocation>
</comment>
<name>A0A8W8HW20_MAGGI</name>
<keyword evidence="8 12" id="KW-0472">Membrane</keyword>
<evidence type="ECO:0000313" key="14">
    <source>
        <dbReference type="EnsemblMetazoa" id="G11357.2:cds"/>
    </source>
</evidence>
<dbReference type="GO" id="GO:0016020">
    <property type="term" value="C:membrane"/>
    <property type="evidence" value="ECO:0007669"/>
    <property type="project" value="InterPro"/>
</dbReference>
<evidence type="ECO:0000256" key="4">
    <source>
        <dbReference type="ARBA" id="ARBA00022833"/>
    </source>
</evidence>